<organism evidence="1 2">
    <name type="scientific">Bradyrhizobium retamae</name>
    <dbReference type="NCBI Taxonomy" id="1300035"/>
    <lineage>
        <taxon>Bacteria</taxon>
        <taxon>Pseudomonadati</taxon>
        <taxon>Pseudomonadota</taxon>
        <taxon>Alphaproteobacteria</taxon>
        <taxon>Hyphomicrobiales</taxon>
        <taxon>Nitrobacteraceae</taxon>
        <taxon>Bradyrhizobium</taxon>
    </lineage>
</organism>
<evidence type="ECO:0000313" key="2">
    <source>
        <dbReference type="Proteomes" id="UP000052023"/>
    </source>
</evidence>
<dbReference type="Gene3D" id="3.30.460.10">
    <property type="entry name" value="Beta Polymerase, domain 2"/>
    <property type="match status" value="1"/>
</dbReference>
<dbReference type="Gene3D" id="1.20.120.330">
    <property type="entry name" value="Nucleotidyltransferases domain 2"/>
    <property type="match status" value="1"/>
</dbReference>
<dbReference type="AlphaFoldDB" id="A0A0R3NHA6"/>
<gene>
    <name evidence="1" type="ORF">CQ13_38730</name>
</gene>
<evidence type="ECO:0000313" key="1">
    <source>
        <dbReference type="EMBL" id="KRR29395.1"/>
    </source>
</evidence>
<keyword evidence="1" id="KW-0548">Nucleotidyltransferase</keyword>
<dbReference type="GO" id="GO:0016779">
    <property type="term" value="F:nucleotidyltransferase activity"/>
    <property type="evidence" value="ECO:0007669"/>
    <property type="project" value="UniProtKB-KW"/>
</dbReference>
<accession>A0A0R3NHA6</accession>
<dbReference type="Proteomes" id="UP000052023">
    <property type="component" value="Unassembled WGS sequence"/>
</dbReference>
<reference evidence="1 2" key="1">
    <citation type="submission" date="2014-03" db="EMBL/GenBank/DDBJ databases">
        <title>Bradyrhizobium valentinum sp. nov., isolated from effective nodules of Lupinus mariae-josephae, a lupine endemic of basic-lime soils in Eastern Spain.</title>
        <authorList>
            <person name="Duran D."/>
            <person name="Rey L."/>
            <person name="Navarro A."/>
            <person name="Busquets A."/>
            <person name="Imperial J."/>
            <person name="Ruiz-Argueso T."/>
        </authorList>
    </citation>
    <scope>NUCLEOTIDE SEQUENCE [LARGE SCALE GENOMIC DNA]</scope>
    <source>
        <strain evidence="1 2">Ro19</strain>
    </source>
</reference>
<sequence>MRDGLLTSIIKWSEKSDIVHALIQTGSLARADGTADDLSDVDIEIITSKPSSLGVDDSWLHQIGDLITVLRLNPEDGQEWATRLAIYSEGVKVDFMLAGIERVRSMIDARMLDPLYERGYRVLLDKSGATTGLPVPSYGFPAAVLPSQEEFCAIVEEFWFEAFHVPKYLARGELWLVKQRDWTMKELLLRMMEWHAVTRSIGPIDVWHIGTRMHEWIGRETRAELQGIFGRFEAADARRAFEATTKLFGRLGREVAQTTDLEYPQRVENQITALNERLLSQKP</sequence>
<name>A0A0R3NHA6_9BRAD</name>
<dbReference type="Pfam" id="PF04439">
    <property type="entry name" value="Adenyl_transf"/>
    <property type="match status" value="1"/>
</dbReference>
<keyword evidence="2" id="KW-1185">Reference proteome</keyword>
<dbReference type="OrthoDB" id="9776406at2"/>
<dbReference type="RefSeq" id="WP_057842132.1">
    <property type="nucleotide sequence ID" value="NZ_LLYA01000032.1"/>
</dbReference>
<comment type="caution">
    <text evidence="1">The sequence shown here is derived from an EMBL/GenBank/DDBJ whole genome shotgun (WGS) entry which is preliminary data.</text>
</comment>
<keyword evidence="1" id="KW-0808">Transferase</keyword>
<dbReference type="SUPFAM" id="SSF81301">
    <property type="entry name" value="Nucleotidyltransferase"/>
    <property type="match status" value="1"/>
</dbReference>
<protein>
    <submittedName>
        <fullName evidence="1">Aminoglycoside adenylyltransferase</fullName>
    </submittedName>
</protein>
<proteinExistence type="predicted"/>
<dbReference type="InterPro" id="IPR007530">
    <property type="entry name" value="Aminoglycoside_adenylylTfrase"/>
</dbReference>
<dbReference type="InterPro" id="IPR043519">
    <property type="entry name" value="NT_sf"/>
</dbReference>
<dbReference type="SUPFAM" id="SSF81631">
    <property type="entry name" value="PAP/OAS1 substrate-binding domain"/>
    <property type="match status" value="1"/>
</dbReference>
<dbReference type="EMBL" id="LLYA01000032">
    <property type="protein sequence ID" value="KRR29395.1"/>
    <property type="molecule type" value="Genomic_DNA"/>
</dbReference>